<evidence type="ECO:0000256" key="3">
    <source>
        <dbReference type="ARBA" id="ARBA00023085"/>
    </source>
</evidence>
<dbReference type="InterPro" id="IPR033131">
    <property type="entry name" value="Pectinesterase_Asp_AS"/>
</dbReference>
<evidence type="ECO:0000256" key="5">
    <source>
        <dbReference type="SAM" id="SignalP"/>
    </source>
</evidence>
<proteinExistence type="inferred from homology"/>
<dbReference type="InterPro" id="IPR026444">
    <property type="entry name" value="Secre_tail"/>
</dbReference>
<comment type="caution">
    <text evidence="7">The sequence shown here is derived from an EMBL/GenBank/DDBJ whole genome shotgun (WGS) entry which is preliminary data.</text>
</comment>
<feature type="signal peptide" evidence="5">
    <location>
        <begin position="1"/>
        <end position="38"/>
    </location>
</feature>
<keyword evidence="8" id="KW-1185">Reference proteome</keyword>
<dbReference type="RefSeq" id="WP_345235083.1">
    <property type="nucleotide sequence ID" value="NZ_BAABGZ010000013.1"/>
</dbReference>
<dbReference type="PANTHER" id="PTHR31321:SF57">
    <property type="entry name" value="PECTINESTERASE 53-RELATED"/>
    <property type="match status" value="1"/>
</dbReference>
<feature type="active site" evidence="4">
    <location>
        <position position="198"/>
    </location>
</feature>
<feature type="domain" description="Pectinesterase catalytic" evidence="6">
    <location>
        <begin position="42"/>
        <end position="339"/>
    </location>
</feature>
<comment type="similarity">
    <text evidence="1">Belongs to the pectinesterase family.</text>
</comment>
<dbReference type="EMBL" id="BAABGZ010000013">
    <property type="protein sequence ID" value="GAA4353198.1"/>
    <property type="molecule type" value="Genomic_DNA"/>
</dbReference>
<dbReference type="PANTHER" id="PTHR31321">
    <property type="entry name" value="ACYL-COA THIOESTER HYDROLASE YBHC-RELATED"/>
    <property type="match status" value="1"/>
</dbReference>
<dbReference type="Pfam" id="PF01095">
    <property type="entry name" value="Pectinesterase"/>
    <property type="match status" value="1"/>
</dbReference>
<sequence>MPTLSLSNPAPRLAPLQRWLTALCTAALLLIFTAAVQAQTYDAVVAKDGSGNFTTVQAAVNAAPTGRTTPYTIFIRNGKYKEKIIIASNKTFLQFVGESVANTILTFDDYAGKPMPGGGNYGTATSASVIVNAADFSAINITFENTTGDAPQALAIAVNSNRAAFFNCRFLGGQDTVLAQGANFTQYFRNCYIDGTVDFIFGSSAAVFEGCVIYPKTRRDGTALGYITAANTPAGTTYGYVFRNCIIPANQGTTTFLLGRPWQNSTGNSPLANNKVVFLKTTLGAGVVRPEGWAVWDAGTNTSLITYAEFQSRNFRGGLADVSRRVSWSQQLAAADTANYSRSTVLGSWNPCAVWNNICVPFTRPIAVTNFRGVKGATTTAFTWNASWGIAQVQYELMRSATRNGTYTAVSQRTAASDTLYSFQASDALPAAGSAFYYYVRASKAGLATHISDTVEISRIPTISAVSSLSPITQYAGGPSAPRTYLVSGANMTNNLTITAPANFELSTNGTAWSSSLTLTQTNNTVANTTIYVRLNAAAPGSYSGSIVHSSAGAATVSTALTGTFVNTPAPVSNVLQMWSLRVSSQDSARLRSANLTASTPLLRRLYVSDGTTVPAIPAYSARYGQAFGASTNGDGSWGTAAPVNGPGGNVNRRFYEQFTVTATGSQSVRLDSLILWSAFYNTSSNTKLAVVWSRSNFQLDSTDVAGGKGPGGPLTPGANGGFATPIVLLNQNAGANHYYRLALADTPPVIQPGQTISIRLYWATGSSSSGRYGLLRDVQVKGEALTISGVRGAATAKNSLVVYPNPATAELTARHPKASPGATVTVYAFDGRQVGTFAAQAGSTETKVPVSALAPGNYLLLYAGDGVRQAVTVVKE</sequence>
<reference evidence="8" key="1">
    <citation type="journal article" date="2019" name="Int. J. Syst. Evol. Microbiol.">
        <title>The Global Catalogue of Microorganisms (GCM) 10K type strain sequencing project: providing services to taxonomists for standard genome sequencing and annotation.</title>
        <authorList>
            <consortium name="The Broad Institute Genomics Platform"/>
            <consortium name="The Broad Institute Genome Sequencing Center for Infectious Disease"/>
            <person name="Wu L."/>
            <person name="Ma J."/>
        </authorList>
    </citation>
    <scope>NUCLEOTIDE SEQUENCE [LARGE SCALE GENOMIC DNA]</scope>
    <source>
        <strain evidence="8">JCM 17923</strain>
    </source>
</reference>
<dbReference type="InterPro" id="IPR013783">
    <property type="entry name" value="Ig-like_fold"/>
</dbReference>
<feature type="chain" id="PRO_5045668642" description="Pectinesterase catalytic domain-containing protein" evidence="5">
    <location>
        <begin position="39"/>
        <end position="877"/>
    </location>
</feature>
<evidence type="ECO:0000259" key="6">
    <source>
        <dbReference type="Pfam" id="PF01095"/>
    </source>
</evidence>
<dbReference type="Gene3D" id="2.160.20.10">
    <property type="entry name" value="Single-stranded right-handed beta-helix, Pectin lyase-like"/>
    <property type="match status" value="1"/>
</dbReference>
<accession>A0ABP8I7V5</accession>
<dbReference type="InterPro" id="IPR011050">
    <property type="entry name" value="Pectin_lyase_fold/virulence"/>
</dbReference>
<protein>
    <recommendedName>
        <fullName evidence="6">Pectinesterase catalytic domain-containing protein</fullName>
    </recommendedName>
</protein>
<keyword evidence="2" id="KW-0378">Hydrolase</keyword>
<evidence type="ECO:0000256" key="1">
    <source>
        <dbReference type="ARBA" id="ARBA00008891"/>
    </source>
</evidence>
<keyword evidence="5" id="KW-0732">Signal</keyword>
<dbReference type="InterPro" id="IPR000070">
    <property type="entry name" value="Pectinesterase_cat"/>
</dbReference>
<dbReference type="Proteomes" id="UP001501153">
    <property type="component" value="Unassembled WGS sequence"/>
</dbReference>
<dbReference type="PROSITE" id="PS00503">
    <property type="entry name" value="PECTINESTERASE_2"/>
    <property type="match status" value="1"/>
</dbReference>
<dbReference type="NCBIfam" id="TIGR04183">
    <property type="entry name" value="Por_Secre_tail"/>
    <property type="match status" value="1"/>
</dbReference>
<evidence type="ECO:0000256" key="4">
    <source>
        <dbReference type="PROSITE-ProRule" id="PRU10040"/>
    </source>
</evidence>
<dbReference type="InterPro" id="IPR012334">
    <property type="entry name" value="Pectin_lyas_fold"/>
</dbReference>
<dbReference type="SUPFAM" id="SSF51126">
    <property type="entry name" value="Pectin lyase-like"/>
    <property type="match status" value="1"/>
</dbReference>
<name>A0ABP8I7V5_9BACT</name>
<evidence type="ECO:0000256" key="2">
    <source>
        <dbReference type="ARBA" id="ARBA00022801"/>
    </source>
</evidence>
<dbReference type="Gene3D" id="2.60.40.10">
    <property type="entry name" value="Immunoglobulins"/>
    <property type="match status" value="1"/>
</dbReference>
<organism evidence="7 8">
    <name type="scientific">Hymenobacter saemangeumensis</name>
    <dbReference type="NCBI Taxonomy" id="1084522"/>
    <lineage>
        <taxon>Bacteria</taxon>
        <taxon>Pseudomonadati</taxon>
        <taxon>Bacteroidota</taxon>
        <taxon>Cytophagia</taxon>
        <taxon>Cytophagales</taxon>
        <taxon>Hymenobacteraceae</taxon>
        <taxon>Hymenobacter</taxon>
    </lineage>
</organism>
<evidence type="ECO:0000313" key="7">
    <source>
        <dbReference type="EMBL" id="GAA4353198.1"/>
    </source>
</evidence>
<evidence type="ECO:0000313" key="8">
    <source>
        <dbReference type="Proteomes" id="UP001501153"/>
    </source>
</evidence>
<gene>
    <name evidence="7" type="ORF">GCM10023185_13600</name>
</gene>
<keyword evidence="3" id="KW-0063">Aspartyl esterase</keyword>